<name>A0A095SJ04_9GAMM</name>
<evidence type="ECO:0000313" key="2">
    <source>
        <dbReference type="Proteomes" id="UP000029444"/>
    </source>
</evidence>
<organism evidence="1 2">
    <name type="scientific">Alcanivorax nanhaiticus</name>
    <dbReference type="NCBI Taxonomy" id="1177154"/>
    <lineage>
        <taxon>Bacteria</taxon>
        <taxon>Pseudomonadati</taxon>
        <taxon>Pseudomonadota</taxon>
        <taxon>Gammaproteobacteria</taxon>
        <taxon>Oceanospirillales</taxon>
        <taxon>Alcanivoracaceae</taxon>
        <taxon>Alcanivorax</taxon>
    </lineage>
</organism>
<protein>
    <submittedName>
        <fullName evidence="1">Uncharacterized protein</fullName>
    </submittedName>
</protein>
<proteinExistence type="predicted"/>
<gene>
    <name evidence="1" type="ORF">Y5S_01972</name>
</gene>
<sequence length="336" mass="37270">MKTLLTQFQTYLNSMTGLQVEGRPLTAAGLPHYLGQAYALYALEIEGRSVLGIALREPEGFQPAQFEKQLPRLLNVSGPVDGYCVIASALSGYVRQRLIARRIPMVIPGRQINWPMLGAVVEPRSSDKPLPVPGDPLKPATQLVILHALNSGETQPVTARALTQTLGYTPMTMSRALDDIEANNLGRVTRVGRERQLDFPDGLPALWQRAQPLMRDPVRDTVRVWKEALPEQALYCAGESALARRTLLAAPNEPVWAIGRHAWKPLAKTLEPIPIPEPGAVQLQLWRYEPGVLASDGVVDPFSLYLNLRETRDERIQMELDAMMEEIHGQRTGPLS</sequence>
<dbReference type="AlphaFoldDB" id="A0A095SJ04"/>
<dbReference type="PATRIC" id="fig|1177154.3.peg.2005"/>
<dbReference type="OrthoDB" id="8453791at2"/>
<keyword evidence="2" id="KW-1185">Reference proteome</keyword>
<evidence type="ECO:0000313" key="1">
    <source>
        <dbReference type="EMBL" id="KGD64606.1"/>
    </source>
</evidence>
<dbReference type="RefSeq" id="WP_052041514.1">
    <property type="nucleotide sequence ID" value="NZ_ARXV01000007.1"/>
</dbReference>
<dbReference type="STRING" id="1177154.Y5S_01972"/>
<accession>A0A095SJ04</accession>
<dbReference type="EMBL" id="ARXV01000007">
    <property type="protein sequence ID" value="KGD64606.1"/>
    <property type="molecule type" value="Genomic_DNA"/>
</dbReference>
<dbReference type="eggNOG" id="COG1846">
    <property type="taxonomic scope" value="Bacteria"/>
</dbReference>
<dbReference type="Proteomes" id="UP000029444">
    <property type="component" value="Unassembled WGS sequence"/>
</dbReference>
<comment type="caution">
    <text evidence="1">The sequence shown here is derived from an EMBL/GenBank/DDBJ whole genome shotgun (WGS) entry which is preliminary data.</text>
</comment>
<reference evidence="1 2" key="1">
    <citation type="submission" date="2012-09" db="EMBL/GenBank/DDBJ databases">
        <title>Genome Sequence of alkane-degrading Bacterium Alcanivorax sp. 19-m-6.</title>
        <authorList>
            <person name="Lai Q."/>
            <person name="Shao Z."/>
        </authorList>
    </citation>
    <scope>NUCLEOTIDE SEQUENCE [LARGE SCALE GENOMIC DNA]</scope>
    <source>
        <strain evidence="1 2">19-m-6</strain>
    </source>
</reference>